<accession>A0ABV8AIA2</accession>
<keyword evidence="3" id="KW-1185">Reference proteome</keyword>
<reference evidence="3" key="1">
    <citation type="journal article" date="2019" name="Int. J. Syst. Evol. Microbiol.">
        <title>The Global Catalogue of Microorganisms (GCM) 10K type strain sequencing project: providing services to taxonomists for standard genome sequencing and annotation.</title>
        <authorList>
            <consortium name="The Broad Institute Genomics Platform"/>
            <consortium name="The Broad Institute Genome Sequencing Center for Infectious Disease"/>
            <person name="Wu L."/>
            <person name="Ma J."/>
        </authorList>
    </citation>
    <scope>NUCLEOTIDE SEQUENCE [LARGE SCALE GENOMIC DNA]</scope>
    <source>
        <strain evidence="3">CECT 8979</strain>
    </source>
</reference>
<evidence type="ECO:0008006" key="4">
    <source>
        <dbReference type="Google" id="ProtNLM"/>
    </source>
</evidence>
<keyword evidence="1" id="KW-0732">Signal</keyword>
<evidence type="ECO:0000256" key="1">
    <source>
        <dbReference type="SAM" id="SignalP"/>
    </source>
</evidence>
<dbReference type="EMBL" id="JBHSAT010000004">
    <property type="protein sequence ID" value="MFC3877134.1"/>
    <property type="molecule type" value="Genomic_DNA"/>
</dbReference>
<organism evidence="2 3">
    <name type="scientific">Winogradskyella maritima</name>
    <dbReference type="NCBI Taxonomy" id="1517766"/>
    <lineage>
        <taxon>Bacteria</taxon>
        <taxon>Pseudomonadati</taxon>
        <taxon>Bacteroidota</taxon>
        <taxon>Flavobacteriia</taxon>
        <taxon>Flavobacteriales</taxon>
        <taxon>Flavobacteriaceae</taxon>
        <taxon>Winogradskyella</taxon>
    </lineage>
</organism>
<feature type="signal peptide" evidence="1">
    <location>
        <begin position="1"/>
        <end position="22"/>
    </location>
</feature>
<sequence>MKNIAPCFLLMVCCCLSTTINAQSEFASIRKNKNFRASELFHDLNKTKDTLVLRSSKKINYAYAIDTENNSQKTEFYIDSNSFKIPLNQFGKGKHVFVAVQPPKQIVFVVNVLQESSEMKLKRLKSALQEQGTVVGTDEENDDDN</sequence>
<protein>
    <recommendedName>
        <fullName evidence="4">DUF4384 domain-containing protein</fullName>
    </recommendedName>
</protein>
<evidence type="ECO:0000313" key="3">
    <source>
        <dbReference type="Proteomes" id="UP001595812"/>
    </source>
</evidence>
<dbReference type="Proteomes" id="UP001595812">
    <property type="component" value="Unassembled WGS sequence"/>
</dbReference>
<comment type="caution">
    <text evidence="2">The sequence shown here is derived from an EMBL/GenBank/DDBJ whole genome shotgun (WGS) entry which is preliminary data.</text>
</comment>
<evidence type="ECO:0000313" key="2">
    <source>
        <dbReference type="EMBL" id="MFC3877134.1"/>
    </source>
</evidence>
<dbReference type="RefSeq" id="WP_386098843.1">
    <property type="nucleotide sequence ID" value="NZ_JBHSAT010000004.1"/>
</dbReference>
<name>A0ABV8AIA2_9FLAO</name>
<feature type="chain" id="PRO_5046005853" description="DUF4384 domain-containing protein" evidence="1">
    <location>
        <begin position="23"/>
        <end position="145"/>
    </location>
</feature>
<gene>
    <name evidence="2" type="ORF">ACFOSX_07795</name>
</gene>
<proteinExistence type="predicted"/>